<sequence length="86" mass="10079">MVDVMLIYLIVISFLAFLLMGMDKYKAVKGKWRIPEKKIWLCSLVGGAWGSTIGMYAFRHKINHQIFRWGLPFMAILQLVLFWKLS</sequence>
<accession>N4WVG2</accession>
<evidence type="ECO:0000256" key="1">
    <source>
        <dbReference type="SAM" id="Phobius"/>
    </source>
</evidence>
<feature type="transmembrane region" description="Helical" evidence="1">
    <location>
        <begin position="6"/>
        <end position="27"/>
    </location>
</feature>
<reference evidence="2 3" key="1">
    <citation type="submission" date="2013-03" db="EMBL/GenBank/DDBJ databases">
        <title>Draft genome sequence of Gracibacillus halophilus YIM-C55.5, a moderately halophilic and thermophilic organism from the Xiaochaidamu salt lake.</title>
        <authorList>
            <person name="Sugumar T."/>
            <person name="Polireddy D.R."/>
            <person name="Antony A."/>
            <person name="Madhava Y.R."/>
            <person name="Sivakumar N."/>
        </authorList>
    </citation>
    <scope>NUCLEOTIDE SEQUENCE [LARGE SCALE GENOMIC DNA]</scope>
    <source>
        <strain evidence="2 3">YIM-C55.5</strain>
    </source>
</reference>
<keyword evidence="1" id="KW-0812">Transmembrane</keyword>
<dbReference type="PATRIC" id="fig|1308866.3.peg.1543"/>
<dbReference type="STRING" id="1308866.J416_07642"/>
<feature type="transmembrane region" description="Helical" evidence="1">
    <location>
        <begin position="65"/>
        <end position="83"/>
    </location>
</feature>
<keyword evidence="3" id="KW-1185">Reference proteome</keyword>
<evidence type="ECO:0000313" key="3">
    <source>
        <dbReference type="Proteomes" id="UP000012283"/>
    </source>
</evidence>
<dbReference type="InterPro" id="IPR010718">
    <property type="entry name" value="DUF1294"/>
</dbReference>
<dbReference type="Pfam" id="PF06961">
    <property type="entry name" value="DUF1294"/>
    <property type="match status" value="1"/>
</dbReference>
<feature type="transmembrane region" description="Helical" evidence="1">
    <location>
        <begin position="39"/>
        <end position="59"/>
    </location>
</feature>
<dbReference type="GO" id="GO:0003676">
    <property type="term" value="F:nucleic acid binding"/>
    <property type="evidence" value="ECO:0007669"/>
    <property type="project" value="InterPro"/>
</dbReference>
<dbReference type="InterPro" id="IPR012156">
    <property type="entry name" value="Cold_shock_CspA"/>
</dbReference>
<protein>
    <recommendedName>
        <fullName evidence="4">Membrane component</fullName>
    </recommendedName>
</protein>
<evidence type="ECO:0000313" key="2">
    <source>
        <dbReference type="EMBL" id="ENH97051.1"/>
    </source>
</evidence>
<comment type="caution">
    <text evidence="2">The sequence shown here is derived from an EMBL/GenBank/DDBJ whole genome shotgun (WGS) entry which is preliminary data.</text>
</comment>
<name>N4WVG2_9BACI</name>
<dbReference type="PIRSF" id="PIRSF002599">
    <property type="entry name" value="Cold_shock_A"/>
    <property type="match status" value="1"/>
</dbReference>
<keyword evidence="1" id="KW-0472">Membrane</keyword>
<dbReference type="Proteomes" id="UP000012283">
    <property type="component" value="Unassembled WGS sequence"/>
</dbReference>
<dbReference type="EMBL" id="APML01000024">
    <property type="protein sequence ID" value="ENH97051.1"/>
    <property type="molecule type" value="Genomic_DNA"/>
</dbReference>
<organism evidence="2 3">
    <name type="scientific">Gracilibacillus halophilus YIM-C55.5</name>
    <dbReference type="NCBI Taxonomy" id="1308866"/>
    <lineage>
        <taxon>Bacteria</taxon>
        <taxon>Bacillati</taxon>
        <taxon>Bacillota</taxon>
        <taxon>Bacilli</taxon>
        <taxon>Bacillales</taxon>
        <taxon>Bacillaceae</taxon>
        <taxon>Gracilibacillus</taxon>
    </lineage>
</organism>
<keyword evidence="1" id="KW-1133">Transmembrane helix</keyword>
<gene>
    <name evidence="2" type="ORF">J416_07642</name>
</gene>
<evidence type="ECO:0008006" key="4">
    <source>
        <dbReference type="Google" id="ProtNLM"/>
    </source>
</evidence>
<dbReference type="eggNOG" id="COG3326">
    <property type="taxonomic scope" value="Bacteria"/>
</dbReference>
<dbReference type="AlphaFoldDB" id="N4WVG2"/>
<proteinExistence type="predicted"/>
<dbReference type="RefSeq" id="WP_003467586.1">
    <property type="nucleotide sequence ID" value="NZ_APML01000024.1"/>
</dbReference>